<dbReference type="EMBL" id="JAAMOB010000004">
    <property type="protein sequence ID" value="KAF4114404.1"/>
    <property type="molecule type" value="Genomic_DNA"/>
</dbReference>
<accession>A0A7J6D607</accession>
<feature type="region of interest" description="Disordered" evidence="1">
    <location>
        <begin position="1"/>
        <end position="20"/>
    </location>
</feature>
<evidence type="ECO:0000256" key="1">
    <source>
        <dbReference type="SAM" id="MobiDB-lite"/>
    </source>
</evidence>
<protein>
    <submittedName>
        <fullName evidence="2">Uncharacterized protein</fullName>
    </submittedName>
</protein>
<gene>
    <name evidence="2" type="ORF">G5714_004627</name>
</gene>
<dbReference type="AlphaFoldDB" id="A0A7J6D607"/>
<comment type="caution">
    <text evidence="2">The sequence shown here is derived from an EMBL/GenBank/DDBJ whole genome shotgun (WGS) entry which is preliminary data.</text>
</comment>
<dbReference type="Proteomes" id="UP000579812">
    <property type="component" value="Unassembled WGS sequence"/>
</dbReference>
<sequence>MSEASRKRTERMKSRDDQHRHAEAAEALLDLHESAENTEEEDNTEMLRDQQDAECQTDLTVDDIERMEDVLKHTTDLRTKALDTQFSQESFQKNEDLAKFYTGLPNFLVLMQKNQYNILDGPLPLRLVKSMKDERDNRAEAIIDRIVHVYRALMNMSGSVMYNRD</sequence>
<dbReference type="PANTHER" id="PTHR23080">
    <property type="entry name" value="THAP DOMAIN PROTEIN"/>
    <property type="match status" value="1"/>
</dbReference>
<evidence type="ECO:0000313" key="3">
    <source>
        <dbReference type="Proteomes" id="UP000579812"/>
    </source>
</evidence>
<evidence type="ECO:0000313" key="2">
    <source>
        <dbReference type="EMBL" id="KAF4114404.1"/>
    </source>
</evidence>
<organism evidence="2 3">
    <name type="scientific">Onychostoma macrolepis</name>
    <dbReference type="NCBI Taxonomy" id="369639"/>
    <lineage>
        <taxon>Eukaryota</taxon>
        <taxon>Metazoa</taxon>
        <taxon>Chordata</taxon>
        <taxon>Craniata</taxon>
        <taxon>Vertebrata</taxon>
        <taxon>Euteleostomi</taxon>
        <taxon>Actinopterygii</taxon>
        <taxon>Neopterygii</taxon>
        <taxon>Teleostei</taxon>
        <taxon>Ostariophysi</taxon>
        <taxon>Cypriniformes</taxon>
        <taxon>Cyprinidae</taxon>
        <taxon>Acrossocheilinae</taxon>
        <taxon>Onychostoma</taxon>
    </lineage>
</organism>
<proteinExistence type="predicted"/>
<reference evidence="2 3" key="1">
    <citation type="submission" date="2020-04" db="EMBL/GenBank/DDBJ databases">
        <title>Chromosome-level genome assembly of a cyprinid fish Onychostoma macrolepis by integration of Nanopore Sequencing, Bionano and Hi-C technology.</title>
        <authorList>
            <person name="Wang D."/>
        </authorList>
    </citation>
    <scope>NUCLEOTIDE SEQUENCE [LARGE SCALE GENOMIC DNA]</scope>
    <source>
        <strain evidence="2">SWU-2019</strain>
        <tissue evidence="2">Muscle</tissue>
    </source>
</reference>
<feature type="region of interest" description="Disordered" evidence="1">
    <location>
        <begin position="29"/>
        <end position="53"/>
    </location>
</feature>
<name>A0A7J6D607_9TELE</name>
<keyword evidence="3" id="KW-1185">Reference proteome</keyword>